<dbReference type="AlphaFoldDB" id="A0A2H3BTC8"/>
<name>A0A2H3BTC8_9AGAR</name>
<feature type="domain" description="Glutaminase A N-terminal" evidence="4">
    <location>
        <begin position="152"/>
        <end position="375"/>
    </location>
</feature>
<feature type="region of interest" description="Disordered" evidence="1">
    <location>
        <begin position="738"/>
        <end position="757"/>
    </location>
</feature>
<evidence type="ECO:0008006" key="7">
    <source>
        <dbReference type="Google" id="ProtNLM"/>
    </source>
</evidence>
<dbReference type="Pfam" id="PF16335">
    <property type="entry name" value="GtaA_6_Hairpin"/>
    <property type="match status" value="1"/>
</dbReference>
<dbReference type="EMBL" id="KZ293419">
    <property type="protein sequence ID" value="PBK74135.1"/>
    <property type="molecule type" value="Genomic_DNA"/>
</dbReference>
<evidence type="ECO:0000313" key="5">
    <source>
        <dbReference type="EMBL" id="PBK74135.1"/>
    </source>
</evidence>
<evidence type="ECO:0000256" key="2">
    <source>
        <dbReference type="SAM" id="Phobius"/>
    </source>
</evidence>
<keyword evidence="2" id="KW-1133">Transmembrane helix</keyword>
<keyword evidence="2" id="KW-0472">Membrane</keyword>
<organism evidence="5 6">
    <name type="scientific">Armillaria solidipes</name>
    <dbReference type="NCBI Taxonomy" id="1076256"/>
    <lineage>
        <taxon>Eukaryota</taxon>
        <taxon>Fungi</taxon>
        <taxon>Dikarya</taxon>
        <taxon>Basidiomycota</taxon>
        <taxon>Agaricomycotina</taxon>
        <taxon>Agaricomycetes</taxon>
        <taxon>Agaricomycetidae</taxon>
        <taxon>Agaricales</taxon>
        <taxon>Marasmiineae</taxon>
        <taxon>Physalacriaceae</taxon>
        <taxon>Armillaria</taxon>
    </lineage>
</organism>
<protein>
    <recommendedName>
        <fullName evidence="7">DUF1793-domain-containing protein</fullName>
    </recommendedName>
</protein>
<evidence type="ECO:0000259" key="3">
    <source>
        <dbReference type="Pfam" id="PF16335"/>
    </source>
</evidence>
<keyword evidence="6" id="KW-1185">Reference proteome</keyword>
<feature type="domain" description="Glutaminase A central" evidence="3">
    <location>
        <begin position="380"/>
        <end position="729"/>
    </location>
</feature>
<keyword evidence="2" id="KW-0812">Transmembrane</keyword>
<dbReference type="PANTHER" id="PTHR31987">
    <property type="entry name" value="GLUTAMINASE A-RELATED"/>
    <property type="match status" value="1"/>
</dbReference>
<dbReference type="Pfam" id="PF17168">
    <property type="entry name" value="DUF5127"/>
    <property type="match status" value="1"/>
</dbReference>
<feature type="compositionally biased region" description="Low complexity" evidence="1">
    <location>
        <begin position="740"/>
        <end position="757"/>
    </location>
</feature>
<evidence type="ECO:0000256" key="1">
    <source>
        <dbReference type="SAM" id="MobiDB-lite"/>
    </source>
</evidence>
<dbReference type="Proteomes" id="UP000218334">
    <property type="component" value="Unassembled WGS sequence"/>
</dbReference>
<evidence type="ECO:0000313" key="6">
    <source>
        <dbReference type="Proteomes" id="UP000218334"/>
    </source>
</evidence>
<gene>
    <name evidence="5" type="ORF">ARMSODRAFT_1014448</name>
</gene>
<dbReference type="InterPro" id="IPR052743">
    <property type="entry name" value="Glutaminase_GtaA"/>
</dbReference>
<dbReference type="PANTHER" id="PTHR31987:SF1">
    <property type="entry name" value="GLUTAMINASE A"/>
    <property type="match status" value="1"/>
</dbReference>
<accession>A0A2H3BTC8</accession>
<feature type="transmembrane region" description="Helical" evidence="2">
    <location>
        <begin position="761"/>
        <end position="785"/>
    </location>
</feature>
<feature type="compositionally biased region" description="Low complexity" evidence="1">
    <location>
        <begin position="842"/>
        <end position="862"/>
    </location>
</feature>
<proteinExistence type="predicted"/>
<evidence type="ECO:0000259" key="4">
    <source>
        <dbReference type="Pfam" id="PF17168"/>
    </source>
</evidence>
<feature type="region of interest" description="Disordered" evidence="1">
    <location>
        <begin position="838"/>
        <end position="868"/>
    </location>
</feature>
<dbReference type="InterPro" id="IPR032514">
    <property type="entry name" value="GtaA_central"/>
</dbReference>
<reference evidence="6" key="1">
    <citation type="journal article" date="2017" name="Nat. Ecol. Evol.">
        <title>Genome expansion and lineage-specific genetic innovations in the forest pathogenic fungi Armillaria.</title>
        <authorList>
            <person name="Sipos G."/>
            <person name="Prasanna A.N."/>
            <person name="Walter M.C."/>
            <person name="O'Connor E."/>
            <person name="Balint B."/>
            <person name="Krizsan K."/>
            <person name="Kiss B."/>
            <person name="Hess J."/>
            <person name="Varga T."/>
            <person name="Slot J."/>
            <person name="Riley R."/>
            <person name="Boka B."/>
            <person name="Rigling D."/>
            <person name="Barry K."/>
            <person name="Lee J."/>
            <person name="Mihaltcheva S."/>
            <person name="LaButti K."/>
            <person name="Lipzen A."/>
            <person name="Waldron R."/>
            <person name="Moloney N.M."/>
            <person name="Sperisen C."/>
            <person name="Kredics L."/>
            <person name="Vagvoelgyi C."/>
            <person name="Patrignani A."/>
            <person name="Fitzpatrick D."/>
            <person name="Nagy I."/>
            <person name="Doyle S."/>
            <person name="Anderson J.B."/>
            <person name="Grigoriev I.V."/>
            <person name="Gueldener U."/>
            <person name="Muensterkoetter M."/>
            <person name="Nagy L.G."/>
        </authorList>
    </citation>
    <scope>NUCLEOTIDE SEQUENCE [LARGE SCALE GENOMIC DNA]</scope>
    <source>
        <strain evidence="6">28-4</strain>
    </source>
</reference>
<dbReference type="InterPro" id="IPR033433">
    <property type="entry name" value="GtaA_N"/>
</dbReference>
<sequence>MALQSDKCQWWLQGCVEQEEMDWRKIRGSCNRQPVGVGPKPTRDIHMTSSQPPAQHWDFKVRFTSLSDNPFLLATSRVRETVTSLLQMAVHIFRPEVLWSYENNQANVNLRTSICFRFGLERMDSHRQLDFQIVGELRPNYRELTGFEVTPTRTIFSIQANTTNVNVTFLSPIEPSDLVLQSLPFFYVYIDVESNDGQEHSIQLFTDINNGADSNSFAEWRTTRTNFSTIHQATRQTRQNMQEINDIAEDATVYYAFPISDDTTYQTGGYNDVGDDFIRNGALFDSEDINFRRIEDNFPVLAVNLNNITRTISSVVWAIGLVRDPVTRFYPTSDTANNSRSPYFRTTYNTIDFFLRDFPDAKQRAIDLDLKVVSDASQISDNYADLVALAARQAMAIDITVSASQDNEGQWNGSDVMAFVRDMDNLPSRRVNPVEILYATFPAYLYFNSTWAGYLLEPLLRYQQSLQYTKTYAAPDLGQSYPNVDGNNSPSPSRAIEDSGNMLIMGWAHARFSGDGSMISRYYDLYKQCADYLVNFTLSSNNYMDADELNYTNMTNLAIKGIIGIKAMSEISQALENSTKSKAELYVKQWQTWAGSTGHLLSTYGAAAASSSWSLVYNLFADKLLGTALVDFFIYSNQDNFYSHEAESTFARYGIPYDSDVTNEAKTHWTMFAAGASSDTAVRDTLVTLVHAKVGSNTSAGVFPLSYDPSNGNTNRPLSGPGQGTVFSLMALSLQNKTVSGGDSSSSNNDRTSSSLGSSKIGAIAGGVVGGLAALTLLVFGVLMYRRRQWRKHNQRSGSVTPFFMGVFRQRRSPKYENEPATKHTTYTVLMGHSTPILKQGNVSTTASGSSSVNRSGASDSDNNNPTIQLRSEMENLRREVDEMRARNLYEPPQYA</sequence>
<dbReference type="STRING" id="1076256.A0A2H3BTC8"/>